<evidence type="ECO:0000313" key="5">
    <source>
        <dbReference type="EMBL" id="CQR72882.1"/>
    </source>
</evidence>
<gene>
    <name evidence="5" type="ORF">SpAn4DRAFT_3342</name>
</gene>
<keyword evidence="6" id="KW-1185">Reference proteome</keyword>
<evidence type="ECO:0000256" key="2">
    <source>
        <dbReference type="PROSITE-ProRule" id="PRU00284"/>
    </source>
</evidence>
<dbReference type="Proteomes" id="UP000049855">
    <property type="component" value="Unassembled WGS sequence"/>
</dbReference>
<evidence type="ECO:0000313" key="6">
    <source>
        <dbReference type="Proteomes" id="UP000049855"/>
    </source>
</evidence>
<dbReference type="GO" id="GO:0007165">
    <property type="term" value="P:signal transduction"/>
    <property type="evidence" value="ECO:0007669"/>
    <property type="project" value="UniProtKB-KW"/>
</dbReference>
<protein>
    <submittedName>
        <fullName evidence="5">Methyl-accepting chemotaxis protein</fullName>
    </submittedName>
</protein>
<sequence>MQHEDQPVTNEAILAAFKLVLPYLNQIVREDMAVGLTDLKEYLGYYRAKKFELDLPTGKPIQGIQTVEECIRTGANTYADIPPEIYGRPIKTIFTPIYGINKEIIGTLSSGIDFNHSLNLIKNVEEIVSATAQAADSVHQIAGSASELAASGQRLFQLSSDLAEKNKHSTEILQFIKNIAAQTNLLGLNAAIEAARAGEHGRGFAVVAEEVRKLADQSQEATKNIQRNLQEMTQAVAELNTSIEAAGAISQEQAATTQEISAVLERLNAGAKLLETHVSQYR</sequence>
<feature type="domain" description="Methyl-accepting transducer" evidence="4">
    <location>
        <begin position="119"/>
        <end position="282"/>
    </location>
</feature>
<dbReference type="RefSeq" id="WP_021168568.1">
    <property type="nucleotide sequence ID" value="NZ_CTRP01000011.1"/>
</dbReference>
<reference evidence="6" key="1">
    <citation type="submission" date="2015-03" db="EMBL/GenBank/DDBJ databases">
        <authorList>
            <person name="Nijsse Bart"/>
        </authorList>
    </citation>
    <scope>NUCLEOTIDE SEQUENCE [LARGE SCALE GENOMIC DNA]</scope>
</reference>
<evidence type="ECO:0000256" key="1">
    <source>
        <dbReference type="ARBA" id="ARBA00023224"/>
    </source>
</evidence>
<organism evidence="5 6">
    <name type="scientific">Sporomusa ovata</name>
    <dbReference type="NCBI Taxonomy" id="2378"/>
    <lineage>
        <taxon>Bacteria</taxon>
        <taxon>Bacillati</taxon>
        <taxon>Bacillota</taxon>
        <taxon>Negativicutes</taxon>
        <taxon>Selenomonadales</taxon>
        <taxon>Sporomusaceae</taxon>
        <taxon>Sporomusa</taxon>
    </lineage>
</organism>
<dbReference type="AlphaFoldDB" id="A0A0U1KZN4"/>
<dbReference type="EMBL" id="CTRP01000011">
    <property type="protein sequence ID" value="CQR72882.1"/>
    <property type="molecule type" value="Genomic_DNA"/>
</dbReference>
<dbReference type="InterPro" id="IPR004089">
    <property type="entry name" value="MCPsignal_dom"/>
</dbReference>
<proteinExistence type="predicted"/>
<dbReference type="Gene3D" id="1.10.287.950">
    <property type="entry name" value="Methyl-accepting chemotaxis protein"/>
    <property type="match status" value="1"/>
</dbReference>
<dbReference type="PANTHER" id="PTHR32089:SF112">
    <property type="entry name" value="LYSOZYME-LIKE PROTEIN-RELATED"/>
    <property type="match status" value="1"/>
</dbReference>
<evidence type="ECO:0000259" key="4">
    <source>
        <dbReference type="PROSITE" id="PS50111"/>
    </source>
</evidence>
<dbReference type="Pfam" id="PF00015">
    <property type="entry name" value="MCPsignal"/>
    <property type="match status" value="1"/>
</dbReference>
<keyword evidence="3" id="KW-0175">Coiled coil</keyword>
<dbReference type="PROSITE" id="PS50111">
    <property type="entry name" value="CHEMOTAXIS_TRANSDUC_2"/>
    <property type="match status" value="1"/>
</dbReference>
<dbReference type="SUPFAM" id="SSF58104">
    <property type="entry name" value="Methyl-accepting chemotaxis protein (MCP) signaling domain"/>
    <property type="match status" value="1"/>
</dbReference>
<dbReference type="SMART" id="SM00283">
    <property type="entry name" value="MA"/>
    <property type="match status" value="1"/>
</dbReference>
<dbReference type="PANTHER" id="PTHR32089">
    <property type="entry name" value="METHYL-ACCEPTING CHEMOTAXIS PROTEIN MCPB"/>
    <property type="match status" value="1"/>
</dbReference>
<dbReference type="GO" id="GO:0016020">
    <property type="term" value="C:membrane"/>
    <property type="evidence" value="ECO:0007669"/>
    <property type="project" value="InterPro"/>
</dbReference>
<keyword evidence="1 2" id="KW-0807">Transducer</keyword>
<feature type="coiled-coil region" evidence="3">
    <location>
        <begin position="208"/>
        <end position="242"/>
    </location>
</feature>
<evidence type="ECO:0000256" key="3">
    <source>
        <dbReference type="SAM" id="Coils"/>
    </source>
</evidence>
<accession>A0A0U1KZN4</accession>
<name>A0A0U1KZN4_9FIRM</name>